<evidence type="ECO:0000313" key="3">
    <source>
        <dbReference type="EMBL" id="PRY14631.1"/>
    </source>
</evidence>
<evidence type="ECO:0000313" key="4">
    <source>
        <dbReference type="Proteomes" id="UP000238083"/>
    </source>
</evidence>
<organism evidence="3 4">
    <name type="scientific">Kineococcus rhizosphaerae</name>
    <dbReference type="NCBI Taxonomy" id="559628"/>
    <lineage>
        <taxon>Bacteria</taxon>
        <taxon>Bacillati</taxon>
        <taxon>Actinomycetota</taxon>
        <taxon>Actinomycetes</taxon>
        <taxon>Kineosporiales</taxon>
        <taxon>Kineosporiaceae</taxon>
        <taxon>Kineococcus</taxon>
    </lineage>
</organism>
<dbReference type="OrthoDB" id="9794942at2"/>
<dbReference type="RefSeq" id="WP_106211119.1">
    <property type="nucleotide sequence ID" value="NZ_PVZF01000006.1"/>
</dbReference>
<dbReference type="Pfam" id="PF00857">
    <property type="entry name" value="Isochorismatase"/>
    <property type="match status" value="1"/>
</dbReference>
<dbReference type="SUPFAM" id="SSF52499">
    <property type="entry name" value="Isochorismatase-like hydrolases"/>
    <property type="match status" value="1"/>
</dbReference>
<dbReference type="AlphaFoldDB" id="A0A2T0R3N8"/>
<dbReference type="CDD" id="cd01014">
    <property type="entry name" value="nicotinamidase_related"/>
    <property type="match status" value="1"/>
</dbReference>
<dbReference type="PANTHER" id="PTHR43540:SF1">
    <property type="entry name" value="ISOCHORISMATASE HYDROLASE"/>
    <property type="match status" value="1"/>
</dbReference>
<dbReference type="InterPro" id="IPR000868">
    <property type="entry name" value="Isochorismatase-like_dom"/>
</dbReference>
<name>A0A2T0R3N8_9ACTN</name>
<proteinExistence type="predicted"/>
<dbReference type="PANTHER" id="PTHR43540">
    <property type="entry name" value="PEROXYUREIDOACRYLATE/UREIDOACRYLATE AMIDOHYDROLASE-RELATED"/>
    <property type="match status" value="1"/>
</dbReference>
<gene>
    <name evidence="3" type="ORF">CLV37_106190</name>
</gene>
<dbReference type="Proteomes" id="UP000238083">
    <property type="component" value="Unassembled WGS sequence"/>
</dbReference>
<dbReference type="Gene3D" id="3.40.50.850">
    <property type="entry name" value="Isochorismatase-like"/>
    <property type="match status" value="1"/>
</dbReference>
<reference evidence="3 4" key="1">
    <citation type="submission" date="2018-03" db="EMBL/GenBank/DDBJ databases">
        <title>Genomic Encyclopedia of Archaeal and Bacterial Type Strains, Phase II (KMG-II): from individual species to whole genera.</title>
        <authorList>
            <person name="Goeker M."/>
        </authorList>
    </citation>
    <scope>NUCLEOTIDE SEQUENCE [LARGE SCALE GENOMIC DNA]</scope>
    <source>
        <strain evidence="3 4">DSM 19711</strain>
    </source>
</reference>
<dbReference type="EMBL" id="PVZF01000006">
    <property type="protein sequence ID" value="PRY14631.1"/>
    <property type="molecule type" value="Genomic_DNA"/>
</dbReference>
<accession>A0A2T0R3N8</accession>
<comment type="caution">
    <text evidence="3">The sequence shown here is derived from an EMBL/GenBank/DDBJ whole genome shotgun (WGS) entry which is preliminary data.</text>
</comment>
<dbReference type="GO" id="GO:0016787">
    <property type="term" value="F:hydrolase activity"/>
    <property type="evidence" value="ECO:0007669"/>
    <property type="project" value="UniProtKB-KW"/>
</dbReference>
<dbReference type="InterPro" id="IPR050272">
    <property type="entry name" value="Isochorismatase-like_hydrls"/>
</dbReference>
<keyword evidence="4" id="KW-1185">Reference proteome</keyword>
<dbReference type="InterPro" id="IPR036380">
    <property type="entry name" value="Isochorismatase-like_sf"/>
</dbReference>
<protein>
    <submittedName>
        <fullName evidence="3">Nicotinamidase-related amidase</fullName>
    </submittedName>
</protein>
<sequence length="181" mass="18356">MARALLVIDIQLDYFPGGAYPLVAPEAAATAAGRVLEAARSEGWLVVHVQHHSVDGTPFLVPGTEGAQIHPAVAPADDELVVTKHAPNSFLETGLQETLSGAGVDDLVVAGMMTSMCVDSTVRSAAERGFTVTVVADACAAPDLTLGASTVPGPQVHAAFLAALGGGFATVTDSEALLAAR</sequence>
<keyword evidence="1" id="KW-0378">Hydrolase</keyword>
<evidence type="ECO:0000256" key="1">
    <source>
        <dbReference type="ARBA" id="ARBA00022801"/>
    </source>
</evidence>
<evidence type="ECO:0000259" key="2">
    <source>
        <dbReference type="Pfam" id="PF00857"/>
    </source>
</evidence>
<feature type="domain" description="Isochorismatase-like" evidence="2">
    <location>
        <begin position="4"/>
        <end position="175"/>
    </location>
</feature>